<name>A0A840QDU8_9PSEU</name>
<keyword evidence="1" id="KW-1133">Transmembrane helix</keyword>
<gene>
    <name evidence="3" type="ORF">BJ970_002687</name>
</gene>
<dbReference type="InterPro" id="IPR050834">
    <property type="entry name" value="Glycosyltransf_2"/>
</dbReference>
<feature type="transmembrane region" description="Helical" evidence="1">
    <location>
        <begin position="497"/>
        <end position="517"/>
    </location>
</feature>
<feature type="transmembrane region" description="Helical" evidence="1">
    <location>
        <begin position="552"/>
        <end position="571"/>
    </location>
</feature>
<reference evidence="3 4" key="1">
    <citation type="submission" date="2020-08" db="EMBL/GenBank/DDBJ databases">
        <title>Sequencing the genomes of 1000 actinobacteria strains.</title>
        <authorList>
            <person name="Klenk H.-P."/>
        </authorList>
    </citation>
    <scope>NUCLEOTIDE SEQUENCE [LARGE SCALE GENOMIC DNA]</scope>
    <source>
        <strain evidence="3 4">DSM 45584</strain>
    </source>
</reference>
<dbReference type="InterPro" id="IPR029044">
    <property type="entry name" value="Nucleotide-diphossugar_trans"/>
</dbReference>
<dbReference type="SUPFAM" id="SSF53448">
    <property type="entry name" value="Nucleotide-diphospho-sugar transferases"/>
    <property type="match status" value="1"/>
</dbReference>
<accession>A0A840QDU8</accession>
<feature type="transmembrane region" description="Helical" evidence="1">
    <location>
        <begin position="1003"/>
        <end position="1020"/>
    </location>
</feature>
<dbReference type="PANTHER" id="PTHR43685:SF3">
    <property type="entry name" value="SLR2126 PROTEIN"/>
    <property type="match status" value="1"/>
</dbReference>
<sequence>MVAPVLAVLVCHDGEAWLPDVFAALGELTERPRRVVAVDTGSTDRTAELLVQGRADRVIDDVLTMPRGTRFGAAVAAAVAHGTKRWADPGRWLWLLHDDSAPEPECLERLLRAAERDSAAALLGPLGLDWADPRLVVDAGLSTDAAGHRQTGIGQFELDPALSGDVPPASGALAVTTAGALVRRDVFEQLNGFDARCSGSADVDLGWRINLDGHGVRWVPDARMRHAAARRGFPAAERTGEVRTFLVNAPGWAFLIGLPRLFCLTLLRMCGFAVMRRWTESAAELAVLRGLLGGRLKLLAGRSARAATIPVRYSVRGLVTSRSARLRNWARSAFEGLVRERVRRDLALGREREGRRVNAVPDDTERVDPPGRTGLIAVPVPETGVPKPSPSKRDAIRPDLLLVPLDRWRALRELLLAPPVVLAVVLAVFALATNGLLADRFGGGLQGGRLLPVADLATTWRDYLAAWHPVNGGTGAPASPSLLVLALFGTVLGGPSVVVSGLLLFGAVFAGLSAYLATRALPVSRRRRALAAGAYALLPAASLSAGQGRLDVVVAHILVPLLLAGIASVIIRSDGQWLWMACLTALGLAVLGAFAPLLHLALVLLAMLAFVVLPDEGLRNRRRVAGLVAVALLSVACLLPWPVVLLRHPQMLLHGLGARVSEVPAGAWLLALSPDGSSPSQVGALFVLAAVAALLTAWSSQMLPGAAVAIFGWALAAVVDHLAAEPITGGPSTTGWTGGPLVLVAAGCGWIVLLARKPRVSNKILVPLLVVGLLGLASGAALTTLGGPLRVQQNTAVDLPGSVLILEPEPQLARFMDGGRPRFGDDDLAPVGPAVDWLRRVDDDLQSSDPARVRGALAATAARGAGFIVVPNGSRVLEFAGGLLAEHGRLADGRRVLRLVLPSSPVELLGPDLAKRARSEPAPTPEARPLPVAAELPQFTVRVSEGGAGRALVLGAENEPGWYVRIDGRPFPLATAWGHQVAIPLPENAADVQVGYTEIPRTALLGLQAAFILFALVAAIPERRRRKPRKLT</sequence>
<feature type="transmembrane region" description="Helical" evidence="1">
    <location>
        <begin position="414"/>
        <end position="432"/>
    </location>
</feature>
<protein>
    <submittedName>
        <fullName evidence="3">GT2 family glycosyltransferase</fullName>
    </submittedName>
</protein>
<feature type="transmembrane region" description="Helical" evidence="1">
    <location>
        <begin position="764"/>
        <end position="785"/>
    </location>
</feature>
<feature type="transmembrane region" description="Helical" evidence="1">
    <location>
        <begin position="736"/>
        <end position="755"/>
    </location>
</feature>
<evidence type="ECO:0000259" key="2">
    <source>
        <dbReference type="Pfam" id="PF00535"/>
    </source>
</evidence>
<evidence type="ECO:0000313" key="3">
    <source>
        <dbReference type="EMBL" id="MBB5155153.1"/>
    </source>
</evidence>
<dbReference type="EMBL" id="JACHIW010000001">
    <property type="protein sequence ID" value="MBB5155153.1"/>
    <property type="molecule type" value="Genomic_DNA"/>
</dbReference>
<dbReference type="PANTHER" id="PTHR43685">
    <property type="entry name" value="GLYCOSYLTRANSFERASE"/>
    <property type="match status" value="1"/>
</dbReference>
<feature type="transmembrane region" description="Helical" evidence="1">
    <location>
        <begin position="680"/>
        <end position="698"/>
    </location>
</feature>
<dbReference type="Proteomes" id="UP000584374">
    <property type="component" value="Unassembled WGS sequence"/>
</dbReference>
<feature type="transmembrane region" description="Helical" evidence="1">
    <location>
        <begin position="705"/>
        <end position="724"/>
    </location>
</feature>
<dbReference type="GO" id="GO:0016740">
    <property type="term" value="F:transferase activity"/>
    <property type="evidence" value="ECO:0007669"/>
    <property type="project" value="UniProtKB-KW"/>
</dbReference>
<keyword evidence="1" id="KW-0812">Transmembrane</keyword>
<feature type="transmembrane region" description="Helical" evidence="1">
    <location>
        <begin position="583"/>
        <end position="612"/>
    </location>
</feature>
<dbReference type="RefSeq" id="WP_184726540.1">
    <property type="nucleotide sequence ID" value="NZ_JACHIW010000001.1"/>
</dbReference>
<keyword evidence="1" id="KW-0472">Membrane</keyword>
<feature type="domain" description="Glycosyltransferase 2-like" evidence="2">
    <location>
        <begin position="8"/>
        <end position="124"/>
    </location>
</feature>
<proteinExistence type="predicted"/>
<dbReference type="AlphaFoldDB" id="A0A840QDU8"/>
<keyword evidence="4" id="KW-1185">Reference proteome</keyword>
<feature type="transmembrane region" description="Helical" evidence="1">
    <location>
        <begin position="624"/>
        <end position="644"/>
    </location>
</feature>
<evidence type="ECO:0000313" key="4">
    <source>
        <dbReference type="Proteomes" id="UP000584374"/>
    </source>
</evidence>
<dbReference type="InterPro" id="IPR001173">
    <property type="entry name" value="Glyco_trans_2-like"/>
</dbReference>
<dbReference type="Pfam" id="PF00535">
    <property type="entry name" value="Glycos_transf_2"/>
    <property type="match status" value="1"/>
</dbReference>
<dbReference type="Gene3D" id="3.90.550.10">
    <property type="entry name" value="Spore Coat Polysaccharide Biosynthesis Protein SpsA, Chain A"/>
    <property type="match status" value="1"/>
</dbReference>
<organism evidence="3 4">
    <name type="scientific">Saccharopolyspora phatthalungensis</name>
    <dbReference type="NCBI Taxonomy" id="664693"/>
    <lineage>
        <taxon>Bacteria</taxon>
        <taxon>Bacillati</taxon>
        <taxon>Actinomycetota</taxon>
        <taxon>Actinomycetes</taxon>
        <taxon>Pseudonocardiales</taxon>
        <taxon>Pseudonocardiaceae</taxon>
        <taxon>Saccharopolyspora</taxon>
    </lineage>
</organism>
<keyword evidence="3" id="KW-0808">Transferase</keyword>
<evidence type="ECO:0000256" key="1">
    <source>
        <dbReference type="SAM" id="Phobius"/>
    </source>
</evidence>
<comment type="caution">
    <text evidence="3">The sequence shown here is derived from an EMBL/GenBank/DDBJ whole genome shotgun (WGS) entry which is preliminary data.</text>
</comment>